<dbReference type="CDD" id="cd03221">
    <property type="entry name" value="ABCF_EF-3"/>
    <property type="match status" value="2"/>
</dbReference>
<dbReference type="RefSeq" id="WP_239122426.1">
    <property type="nucleotide sequence ID" value="NZ_BONT01000112.1"/>
</dbReference>
<dbReference type="InterPro" id="IPR027417">
    <property type="entry name" value="P-loop_NTPase"/>
</dbReference>
<evidence type="ECO:0000313" key="5">
    <source>
        <dbReference type="EMBL" id="MBB6035005.1"/>
    </source>
</evidence>
<name>A0A841FH19_9ACTN</name>
<feature type="domain" description="ABC transporter" evidence="4">
    <location>
        <begin position="342"/>
        <end position="544"/>
    </location>
</feature>
<dbReference type="Proteomes" id="UP000548476">
    <property type="component" value="Unassembled WGS sequence"/>
</dbReference>
<dbReference type="InterPro" id="IPR003593">
    <property type="entry name" value="AAA+_ATPase"/>
</dbReference>
<dbReference type="GO" id="GO:0016887">
    <property type="term" value="F:ATP hydrolysis activity"/>
    <property type="evidence" value="ECO:0007669"/>
    <property type="project" value="InterPro"/>
</dbReference>
<keyword evidence="3" id="KW-0067">ATP-binding</keyword>
<reference evidence="5 6" key="1">
    <citation type="submission" date="2020-08" db="EMBL/GenBank/DDBJ databases">
        <title>Genomic Encyclopedia of Type Strains, Phase IV (KMG-IV): sequencing the most valuable type-strain genomes for metagenomic binning, comparative biology and taxonomic classification.</title>
        <authorList>
            <person name="Goeker M."/>
        </authorList>
    </citation>
    <scope>NUCLEOTIDE SEQUENCE [LARGE SCALE GENOMIC DNA]</scope>
    <source>
        <strain evidence="5 6">YIM 65646</strain>
    </source>
</reference>
<dbReference type="PANTHER" id="PTHR19211">
    <property type="entry name" value="ATP-BINDING TRANSPORT PROTEIN-RELATED"/>
    <property type="match status" value="1"/>
</dbReference>
<dbReference type="GO" id="GO:0005524">
    <property type="term" value="F:ATP binding"/>
    <property type="evidence" value="ECO:0007669"/>
    <property type="project" value="UniProtKB-KW"/>
</dbReference>
<evidence type="ECO:0000256" key="1">
    <source>
        <dbReference type="ARBA" id="ARBA00022737"/>
    </source>
</evidence>
<dbReference type="PANTHER" id="PTHR19211:SF123">
    <property type="entry name" value="ABC TRANSPORTER"/>
    <property type="match status" value="1"/>
</dbReference>
<accession>A0A841FH19</accession>
<organism evidence="5 6">
    <name type="scientific">Phytomonospora endophytica</name>
    <dbReference type="NCBI Taxonomy" id="714109"/>
    <lineage>
        <taxon>Bacteria</taxon>
        <taxon>Bacillati</taxon>
        <taxon>Actinomycetota</taxon>
        <taxon>Actinomycetes</taxon>
        <taxon>Micromonosporales</taxon>
        <taxon>Micromonosporaceae</taxon>
        <taxon>Phytomonospora</taxon>
    </lineage>
</organism>
<evidence type="ECO:0000256" key="2">
    <source>
        <dbReference type="ARBA" id="ARBA00022741"/>
    </source>
</evidence>
<protein>
    <submittedName>
        <fullName evidence="5">ATPase subunit of ABC transporter with duplicated ATPase domains</fullName>
    </submittedName>
</protein>
<dbReference type="InterPro" id="IPR003439">
    <property type="entry name" value="ABC_transporter-like_ATP-bd"/>
</dbReference>
<dbReference type="InterPro" id="IPR050611">
    <property type="entry name" value="ABCF"/>
</dbReference>
<dbReference type="FunFam" id="3.40.50.300:FF:000011">
    <property type="entry name" value="Putative ABC transporter ATP-binding component"/>
    <property type="match status" value="1"/>
</dbReference>
<dbReference type="Gene3D" id="3.40.50.300">
    <property type="entry name" value="P-loop containing nucleotide triphosphate hydrolases"/>
    <property type="match status" value="2"/>
</dbReference>
<evidence type="ECO:0000259" key="4">
    <source>
        <dbReference type="PROSITE" id="PS50893"/>
    </source>
</evidence>
<dbReference type="EMBL" id="JACHGT010000005">
    <property type="protein sequence ID" value="MBB6035005.1"/>
    <property type="molecule type" value="Genomic_DNA"/>
</dbReference>
<dbReference type="SUPFAM" id="SSF52540">
    <property type="entry name" value="P-loop containing nucleoside triphosphate hydrolases"/>
    <property type="match status" value="2"/>
</dbReference>
<evidence type="ECO:0000256" key="3">
    <source>
        <dbReference type="ARBA" id="ARBA00022840"/>
    </source>
</evidence>
<dbReference type="SMART" id="SM00382">
    <property type="entry name" value="AAA"/>
    <property type="match status" value="2"/>
</dbReference>
<keyword evidence="2" id="KW-0547">Nucleotide-binding</keyword>
<comment type="caution">
    <text evidence="5">The sequence shown here is derived from an EMBL/GenBank/DDBJ whole genome shotgun (WGS) entry which is preliminary data.</text>
</comment>
<gene>
    <name evidence="5" type="ORF">HNR73_002859</name>
</gene>
<keyword evidence="6" id="KW-1185">Reference proteome</keyword>
<keyword evidence="1" id="KW-0677">Repeat</keyword>
<feature type="domain" description="ABC transporter" evidence="4">
    <location>
        <begin position="3"/>
        <end position="255"/>
    </location>
</feature>
<dbReference type="InterPro" id="IPR017871">
    <property type="entry name" value="ABC_transporter-like_CS"/>
</dbReference>
<dbReference type="Pfam" id="PF00005">
    <property type="entry name" value="ABC_tran"/>
    <property type="match status" value="2"/>
</dbReference>
<evidence type="ECO:0000313" key="6">
    <source>
        <dbReference type="Proteomes" id="UP000548476"/>
    </source>
</evidence>
<sequence>MLLSTTAVSKDFGLEPLFTGVDVVVNRGDRIGLVGPNGAGKTTLLKILTGEEPPSAGRVTHGPRVRVGYLAQQVPDPGQSVGEFLRGGDPELRDLTERMAALEEKLAAGGDVLAEYGAVQERWIAREGWTFAARLAEVRGRLDIAGLPEELPVTAVSGGEQSRLMLARLLLSAPDVLLLDEPTNHLDADGSAWLGDWLAGFGGGVVIASHDRALLDRAVTRIVEIDGINEEPQLYEGGYTAYRAEKQKRWQRLLLDFEAQEKDRVRWETDIERTKGHALGTELTTHNDRMRRYAKKVAKKAKARERRLMRQMQSVRWIAEPRTRPSLVLAFPATAAGEGPPLVAEGLTVRRGGRAILDGVDLTVEAGDRIVVTGRNGAGKSTLLRALAGEFDDGEVRATVAPSVLPQSHDALREGRTGRMSVLEFFRSRVPVYIDEAEELLGGYLFGEEERTATLSTLSGGELQRLLLAVLVNSATPVLLLDEPTNHLDFDSLDVIEEAMRAYQGTLVLVTHDAYFAERAGVRRQWTVADGKVTELLSLDTCAK</sequence>
<dbReference type="PROSITE" id="PS50893">
    <property type="entry name" value="ABC_TRANSPORTER_2"/>
    <property type="match status" value="2"/>
</dbReference>
<dbReference type="PROSITE" id="PS00211">
    <property type="entry name" value="ABC_TRANSPORTER_1"/>
    <property type="match status" value="2"/>
</dbReference>
<dbReference type="AlphaFoldDB" id="A0A841FH19"/>
<proteinExistence type="predicted"/>